<comment type="caution">
    <text evidence="3">The sequence shown here is derived from an EMBL/GenBank/DDBJ whole genome shotgun (WGS) entry which is preliminary data.</text>
</comment>
<evidence type="ECO:0000256" key="1">
    <source>
        <dbReference type="ARBA" id="ARBA00023172"/>
    </source>
</evidence>
<gene>
    <name evidence="3" type="ORF">E0H45_06310</name>
</gene>
<dbReference type="GO" id="GO:0015074">
    <property type="term" value="P:DNA integration"/>
    <property type="evidence" value="ECO:0007669"/>
    <property type="project" value="InterPro"/>
</dbReference>
<dbReference type="InterPro" id="IPR011010">
    <property type="entry name" value="DNA_brk_join_enz"/>
</dbReference>
<proteinExistence type="predicted"/>
<dbReference type="PANTHER" id="PTHR30349:SF64">
    <property type="entry name" value="PROPHAGE INTEGRASE INTD-RELATED"/>
    <property type="match status" value="1"/>
</dbReference>
<dbReference type="InterPro" id="IPR013762">
    <property type="entry name" value="Integrase-like_cat_sf"/>
</dbReference>
<name>A0A4R0HLM4_9ACTN</name>
<dbReference type="PANTHER" id="PTHR30349">
    <property type="entry name" value="PHAGE INTEGRASE-RELATED"/>
    <property type="match status" value="1"/>
</dbReference>
<keyword evidence="4" id="KW-1185">Reference proteome</keyword>
<evidence type="ECO:0000313" key="3">
    <source>
        <dbReference type="EMBL" id="TCC12397.1"/>
    </source>
</evidence>
<dbReference type="AlphaFoldDB" id="A0A4R0HLM4"/>
<evidence type="ECO:0000313" key="4">
    <source>
        <dbReference type="Proteomes" id="UP000292346"/>
    </source>
</evidence>
<dbReference type="Gene3D" id="1.10.443.10">
    <property type="entry name" value="Intergrase catalytic core"/>
    <property type="match status" value="1"/>
</dbReference>
<dbReference type="EMBL" id="SJJZ01000001">
    <property type="protein sequence ID" value="TCC12397.1"/>
    <property type="molecule type" value="Genomic_DNA"/>
</dbReference>
<dbReference type="PROSITE" id="PS51898">
    <property type="entry name" value="TYR_RECOMBINASE"/>
    <property type="match status" value="1"/>
</dbReference>
<accession>A0A4R0HLM4</accession>
<dbReference type="OrthoDB" id="3773913at2"/>
<sequence length="472" mass="52658">MKLSYDVRTFKTEVYKGKRTTSYRVRWSVAGVRFKETFATKKLAESFLAKLTTAAREGTAFDVASGLPLPMAKDLHRRSWYRHACEYVDLKWPRISPGHRRGISETLTQATFALLTTDRGRPADAAIRVALHSWAFSRANRGGLDIADADPPAGIAPVIRWLESNTADLSEFADSAVVRRVLNQLALRQDGKATSASTIARRRATFHGALQYGVELKYFVVNPMESISWAAPRQDDEVDRRVLANPTQIKSLLGAVRTIYPSLEAFYGGMYYAAMRPAEVRHLARHHLHLPDDESEWGELLLDGSTQQTGQAWSDTGAVREDRPLKHRSERSTRAVPIYPEYCALLRRHLELFGTGPDGRLFVTRTGPFGHVVPLVEYSNPVHPNTSTRFWDKARKKALSEEQYASPLARRPYDLRHAGVSLWLNAGVPATQVAEWAGHSVKVLLQVYAGCIDGQDEAARRRIAAALAGDAA</sequence>
<keyword evidence="1" id="KW-0233">DNA recombination</keyword>
<feature type="domain" description="Tyr recombinase" evidence="2">
    <location>
        <begin position="238"/>
        <end position="462"/>
    </location>
</feature>
<evidence type="ECO:0000259" key="2">
    <source>
        <dbReference type="PROSITE" id="PS51898"/>
    </source>
</evidence>
<dbReference type="GO" id="GO:0003677">
    <property type="term" value="F:DNA binding"/>
    <property type="evidence" value="ECO:0007669"/>
    <property type="project" value="InterPro"/>
</dbReference>
<dbReference type="InterPro" id="IPR050090">
    <property type="entry name" value="Tyrosine_recombinase_XerCD"/>
</dbReference>
<dbReference type="GO" id="GO:0006310">
    <property type="term" value="P:DNA recombination"/>
    <property type="evidence" value="ECO:0007669"/>
    <property type="project" value="UniProtKB-KW"/>
</dbReference>
<dbReference type="Proteomes" id="UP000292346">
    <property type="component" value="Unassembled WGS sequence"/>
</dbReference>
<dbReference type="InterPro" id="IPR002104">
    <property type="entry name" value="Integrase_catalytic"/>
</dbReference>
<dbReference type="SUPFAM" id="SSF56349">
    <property type="entry name" value="DNA breaking-rejoining enzymes"/>
    <property type="match status" value="1"/>
</dbReference>
<organism evidence="3 4">
    <name type="scientific">Kribbella soli</name>
    <dbReference type="NCBI Taxonomy" id="1124743"/>
    <lineage>
        <taxon>Bacteria</taxon>
        <taxon>Bacillati</taxon>
        <taxon>Actinomycetota</taxon>
        <taxon>Actinomycetes</taxon>
        <taxon>Propionibacteriales</taxon>
        <taxon>Kribbellaceae</taxon>
        <taxon>Kribbella</taxon>
    </lineage>
</organism>
<reference evidence="3 4" key="1">
    <citation type="submission" date="2019-02" db="EMBL/GenBank/DDBJ databases">
        <title>Kribbella capetownensis sp. nov. and Kribbella speibonae sp. nov., isolated from soil.</title>
        <authorList>
            <person name="Curtis S.M."/>
            <person name="Norton I."/>
            <person name="Everest G.J."/>
            <person name="Meyers P.R."/>
        </authorList>
    </citation>
    <scope>NUCLEOTIDE SEQUENCE [LARGE SCALE GENOMIC DNA]</scope>
    <source>
        <strain evidence="3 4">KCTC 29219</strain>
    </source>
</reference>
<protein>
    <submittedName>
        <fullName evidence="3">Integrase</fullName>
    </submittedName>
</protein>